<evidence type="ECO:0000256" key="1">
    <source>
        <dbReference type="SAM" id="MobiDB-lite"/>
    </source>
</evidence>
<dbReference type="InterPro" id="IPR036910">
    <property type="entry name" value="HMG_box_dom_sf"/>
</dbReference>
<accession>A0A0P0YX44</accession>
<dbReference type="Gene3D" id="1.10.30.10">
    <property type="entry name" value="High mobility group box domain"/>
    <property type="match status" value="1"/>
</dbReference>
<dbReference type="AlphaFoldDB" id="A0A0P0YX44"/>
<dbReference type="EMBL" id="LC066371">
    <property type="protein sequence ID" value="BAT26026.1"/>
    <property type="molecule type" value="Genomic_DNA"/>
</dbReference>
<feature type="region of interest" description="Disordered" evidence="1">
    <location>
        <begin position="1"/>
        <end position="31"/>
    </location>
</feature>
<proteinExistence type="predicted"/>
<dbReference type="SUPFAM" id="SSF47095">
    <property type="entry name" value="HMG-box"/>
    <property type="match status" value="1"/>
</dbReference>
<protein>
    <submittedName>
        <fullName evidence="2">HMG box protein</fullName>
    </submittedName>
</protein>
<name>A0A0P0YX44_9HYPH</name>
<evidence type="ECO:0000313" key="2">
    <source>
        <dbReference type="EMBL" id="BAT26026.1"/>
    </source>
</evidence>
<organism evidence="2">
    <name type="scientific">Aureimonas altamirensis</name>
    <dbReference type="NCBI Taxonomy" id="370622"/>
    <lineage>
        <taxon>Bacteria</taxon>
        <taxon>Pseudomonadati</taxon>
        <taxon>Pseudomonadota</taxon>
        <taxon>Alphaproteobacteria</taxon>
        <taxon>Hyphomicrobiales</taxon>
        <taxon>Aurantimonadaceae</taxon>
        <taxon>Aureimonas</taxon>
    </lineage>
</organism>
<reference evidence="2" key="1">
    <citation type="journal article" date="2015" name="Proc. Natl. Acad. Sci. U.S.A.">
        <title>Bacterial clade with the ribosomal RNA operon on a small plasmid rather than the chromosome.</title>
        <authorList>
            <person name="Anda M."/>
            <person name="Ohtsubo Y."/>
            <person name="Okubo T."/>
            <person name="Sugawara M."/>
            <person name="Nagata Y."/>
            <person name="Tsuda M."/>
            <person name="Minamisawa K."/>
            <person name="Mitsui H."/>
        </authorList>
    </citation>
    <scope>NUCLEOTIDE SEQUENCE</scope>
    <source>
        <strain evidence="2">DSM 21988</strain>
    </source>
</reference>
<sequence>MVAGQPRILDAQRRLTTSFDPDGGKPKSGWQSKIDDCAFAIFVTDARWPGQKFDHDKKRMETVQEAFTRRWNSMPELNRQRYRDKAEACLRAAH</sequence>